<feature type="compositionally biased region" description="Polar residues" evidence="1">
    <location>
        <begin position="545"/>
        <end position="554"/>
    </location>
</feature>
<dbReference type="InParanoid" id="A0A024GNQ7"/>
<feature type="compositionally biased region" description="Polar residues" evidence="1">
    <location>
        <begin position="571"/>
        <end position="588"/>
    </location>
</feature>
<evidence type="ECO:0000256" key="1">
    <source>
        <dbReference type="SAM" id="MobiDB-lite"/>
    </source>
</evidence>
<feature type="region of interest" description="Disordered" evidence="1">
    <location>
        <begin position="543"/>
        <end position="590"/>
    </location>
</feature>
<gene>
    <name evidence="2" type="ORF">BN9_094840</name>
</gene>
<reference evidence="2 3" key="1">
    <citation type="submission" date="2012-05" db="EMBL/GenBank/DDBJ databases">
        <title>Recombination and specialization in a pathogen metapopulation.</title>
        <authorList>
            <person name="Gardiner A."/>
            <person name="Kemen E."/>
            <person name="Schultz-Larsen T."/>
            <person name="MacLean D."/>
            <person name="Van Oosterhout C."/>
            <person name="Jones J.D.G."/>
        </authorList>
    </citation>
    <scope>NUCLEOTIDE SEQUENCE [LARGE SCALE GENOMIC DNA]</scope>
    <source>
        <strain evidence="2 3">Ac Nc2</strain>
    </source>
</reference>
<evidence type="ECO:0000313" key="2">
    <source>
        <dbReference type="EMBL" id="CCI48400.1"/>
    </source>
</evidence>
<comment type="caution">
    <text evidence="2">The sequence shown here is derived from an EMBL/GenBank/DDBJ whole genome shotgun (WGS) entry which is preliminary data.</text>
</comment>
<accession>A0A024GNQ7</accession>
<evidence type="ECO:0000313" key="3">
    <source>
        <dbReference type="Proteomes" id="UP000053237"/>
    </source>
</evidence>
<proteinExistence type="predicted"/>
<protein>
    <submittedName>
        <fullName evidence="2">Uncharacterized protein</fullName>
    </submittedName>
</protein>
<dbReference type="OrthoDB" id="298589at2759"/>
<organism evidence="2 3">
    <name type="scientific">Albugo candida</name>
    <dbReference type="NCBI Taxonomy" id="65357"/>
    <lineage>
        <taxon>Eukaryota</taxon>
        <taxon>Sar</taxon>
        <taxon>Stramenopiles</taxon>
        <taxon>Oomycota</taxon>
        <taxon>Peronosporomycetes</taxon>
        <taxon>Albuginales</taxon>
        <taxon>Albuginaceae</taxon>
        <taxon>Albugo</taxon>
    </lineage>
</organism>
<dbReference type="AlphaFoldDB" id="A0A024GNQ7"/>
<dbReference type="Proteomes" id="UP000053237">
    <property type="component" value="Unassembled WGS sequence"/>
</dbReference>
<dbReference type="EMBL" id="CAIX01000221">
    <property type="protein sequence ID" value="CCI48400.1"/>
    <property type="molecule type" value="Genomic_DNA"/>
</dbReference>
<name>A0A024GNQ7_9STRA</name>
<keyword evidence="3" id="KW-1185">Reference proteome</keyword>
<sequence length="641" mass="72653">MRIPEIVEQDGLVANLFHYLWSKDDAGNGPRVNLPHTILYASGQPLSWYFTSLKTGRVKRKHSAHMTDAHIERSFLKDKKSASDIVAYYIYTLHHDDNKALTLASHVSDSVNDDSSSIQPATIEYFDTSGLRDFFKRCEEGRNHSGVLQRFITPKTNHNSGIRAIWSPRICLVDRRTNRYKFNDSKYSVYERAVTFDGPESFSRHDPVRGTLLAGEVQFICEEIAEHLNRVGYKERSISTLVVHLKLDSKERLWLQWCSSLRTIMKTGDSHVNVRTLRGTASAPQLTKARPVDLTTDPKVPAHMLQAGALRRMQPSHSLISLALIPEKGFGDLTACPSCGNMVDRNRMASTTYRNIIQHYQKFLMYARLHSSSSSSFLLKWPPEHQLVQAAGGIGFGILPALMEMRKSAHMNAIAHHDSSREVSNLTPKSTRCTVGLYSERDWMIPPVLQHLHPSWNMEDYERYRHDPMCMQKLIAICETCCLTYFDYATNALELNNSLHTETPITLRPRENVDLLYPMNRKMCSKAKKRLFPIPQRKLGVGRHCQQSLSTSRKAANKESWKPIPAPAKDPQSQVGGPSTPEGTTQREFSSRADGAIISSTSIYAQTVVFPPTEDDCFDLLEDMAEDFFTGYAREMQHDGS</sequence>